<evidence type="ECO:0000313" key="2">
    <source>
        <dbReference type="EMBL" id="CAA9559212.1"/>
    </source>
</evidence>
<gene>
    <name evidence="2" type="ORF">AVDCRST_MAG19-1663</name>
</gene>
<feature type="compositionally biased region" description="Basic and acidic residues" evidence="1">
    <location>
        <begin position="34"/>
        <end position="53"/>
    </location>
</feature>
<sequence>GSAGGQCLPGAGGAHRWNRTPSEDRSPSASPPRGGDDRPVERGPGRLPDDRAGVRCRAGGVWRPAAPRPRGRRRQPRDRGRPTLRPRQGVLDGGAGCGQRGQRRPPRRLARGTPRRGRALGLLAAMGGV</sequence>
<name>A0A6J4UVK0_9BACT</name>
<dbReference type="AlphaFoldDB" id="A0A6J4UVK0"/>
<reference evidence="2" key="1">
    <citation type="submission" date="2020-02" db="EMBL/GenBank/DDBJ databases">
        <authorList>
            <person name="Meier V. D."/>
        </authorList>
    </citation>
    <scope>NUCLEOTIDE SEQUENCE</scope>
    <source>
        <strain evidence="2">AVDCRST_MAG19</strain>
    </source>
</reference>
<organism evidence="2">
    <name type="scientific">uncultured Thermomicrobiales bacterium</name>
    <dbReference type="NCBI Taxonomy" id="1645740"/>
    <lineage>
        <taxon>Bacteria</taxon>
        <taxon>Pseudomonadati</taxon>
        <taxon>Thermomicrobiota</taxon>
        <taxon>Thermomicrobia</taxon>
        <taxon>Thermomicrobiales</taxon>
        <taxon>environmental samples</taxon>
    </lineage>
</organism>
<protein>
    <submittedName>
        <fullName evidence="2">Uncharacterized protein</fullName>
    </submittedName>
</protein>
<dbReference type="EMBL" id="CADCWL010000069">
    <property type="protein sequence ID" value="CAA9559212.1"/>
    <property type="molecule type" value="Genomic_DNA"/>
</dbReference>
<feature type="compositionally biased region" description="Basic residues" evidence="1">
    <location>
        <begin position="101"/>
        <end position="117"/>
    </location>
</feature>
<evidence type="ECO:0000256" key="1">
    <source>
        <dbReference type="SAM" id="MobiDB-lite"/>
    </source>
</evidence>
<feature type="region of interest" description="Disordered" evidence="1">
    <location>
        <begin position="1"/>
        <end position="117"/>
    </location>
</feature>
<feature type="non-terminal residue" evidence="2">
    <location>
        <position position="129"/>
    </location>
</feature>
<feature type="non-terminal residue" evidence="2">
    <location>
        <position position="1"/>
    </location>
</feature>
<accession>A0A6J4UVK0</accession>
<proteinExistence type="predicted"/>